<dbReference type="RefSeq" id="WP_002588634.1">
    <property type="nucleotide sequence ID" value="NZ_BJLB01000001.1"/>
</dbReference>
<evidence type="ECO:0000313" key="2">
    <source>
        <dbReference type="EMBL" id="QIX89179.1"/>
    </source>
</evidence>
<reference evidence="2 4" key="2">
    <citation type="submission" date="2019-11" db="EMBL/GenBank/DDBJ databases">
        <title>FDA dAtabase for Regulatory Grade micrObial Sequences (FDA-ARGOS): Supporting development and validation of Infectious Disease Dx tests.</title>
        <authorList>
            <person name="Turner S."/>
            <person name="Byrd R."/>
            <person name="Tallon L."/>
            <person name="Sadzewicz L."/>
            <person name="Vavikolanu K."/>
            <person name="Mehta A."/>
            <person name="Aluvathingal J."/>
            <person name="Nadendla S."/>
            <person name="Myers T."/>
            <person name="Yan Y."/>
            <person name="Sichtig H."/>
        </authorList>
    </citation>
    <scope>NUCLEOTIDE SEQUENCE [LARGE SCALE GENOMIC DNA]</scope>
    <source>
        <strain evidence="2 4">FDAARGOS_739</strain>
    </source>
</reference>
<gene>
    <name evidence="1" type="ORF">Ccl03g_31920</name>
    <name evidence="2" type="ORF">FOC47_00420</name>
</gene>
<dbReference type="EMBL" id="BJLB01000001">
    <property type="protein sequence ID" value="GEA37479.1"/>
    <property type="molecule type" value="Genomic_DNA"/>
</dbReference>
<dbReference type="Proteomes" id="UP000501069">
    <property type="component" value="Chromosome"/>
</dbReference>
<evidence type="ECO:0000313" key="4">
    <source>
        <dbReference type="Proteomes" id="UP000501069"/>
    </source>
</evidence>
<reference evidence="1 3" key="1">
    <citation type="submission" date="2019-06" db="EMBL/GenBank/DDBJ databases">
        <title>Draft genome sequence of [Clostridium] clostridioforme NBRC 113352.</title>
        <authorList>
            <person name="Miura T."/>
            <person name="Furukawa M."/>
            <person name="Shimamura M."/>
            <person name="Ohyama Y."/>
            <person name="Yamazoe A."/>
            <person name="Kawasaki H."/>
        </authorList>
    </citation>
    <scope>NUCLEOTIDE SEQUENCE [LARGE SCALE GENOMIC DNA]</scope>
    <source>
        <strain evidence="1 3">NBRC 113352</strain>
    </source>
</reference>
<proteinExistence type="predicted"/>
<protein>
    <submittedName>
        <fullName evidence="1">Uncharacterized protein</fullName>
    </submittedName>
</protein>
<organism evidence="1 3">
    <name type="scientific">Enterocloster clostridioformis</name>
    <dbReference type="NCBI Taxonomy" id="1531"/>
    <lineage>
        <taxon>Bacteria</taxon>
        <taxon>Bacillati</taxon>
        <taxon>Bacillota</taxon>
        <taxon>Clostridia</taxon>
        <taxon>Lachnospirales</taxon>
        <taxon>Lachnospiraceae</taxon>
        <taxon>Enterocloster</taxon>
    </lineage>
</organism>
<dbReference type="AlphaFoldDB" id="A0A829VYZ1"/>
<dbReference type="EMBL" id="CP050964">
    <property type="protein sequence ID" value="QIX89179.1"/>
    <property type="molecule type" value="Genomic_DNA"/>
</dbReference>
<accession>A0A829VYZ1</accession>
<name>A0A829VYZ1_9FIRM</name>
<evidence type="ECO:0000313" key="1">
    <source>
        <dbReference type="EMBL" id="GEA37479.1"/>
    </source>
</evidence>
<evidence type="ECO:0000313" key="3">
    <source>
        <dbReference type="Proteomes" id="UP000315200"/>
    </source>
</evidence>
<dbReference type="Proteomes" id="UP000315200">
    <property type="component" value="Unassembled WGS sequence"/>
</dbReference>
<dbReference type="GeneID" id="57959613"/>
<sequence>MRVEVEDKIYIPTDKRPYTVKARDNRYIICTKPFNLKHTVLYFIIDLKDKWRAPDDRVFCSGYDTDEQCQEQLKKLQSGEIKLSWRRGVPLDIEVE</sequence>